<keyword evidence="3" id="KW-1185">Reference proteome</keyword>
<protein>
    <submittedName>
        <fullName evidence="2">Uncharacterized protein</fullName>
    </submittedName>
</protein>
<dbReference type="EMBL" id="MU005619">
    <property type="protein sequence ID" value="KAF2677727.1"/>
    <property type="molecule type" value="Genomic_DNA"/>
</dbReference>
<reference evidence="2" key="1">
    <citation type="journal article" date="2020" name="Stud. Mycol.">
        <title>101 Dothideomycetes genomes: a test case for predicting lifestyles and emergence of pathogens.</title>
        <authorList>
            <person name="Haridas S."/>
            <person name="Albert R."/>
            <person name="Binder M."/>
            <person name="Bloem J."/>
            <person name="Labutti K."/>
            <person name="Salamov A."/>
            <person name="Andreopoulos B."/>
            <person name="Baker S."/>
            <person name="Barry K."/>
            <person name="Bills G."/>
            <person name="Bluhm B."/>
            <person name="Cannon C."/>
            <person name="Castanera R."/>
            <person name="Culley D."/>
            <person name="Daum C."/>
            <person name="Ezra D."/>
            <person name="Gonzalez J."/>
            <person name="Henrissat B."/>
            <person name="Kuo A."/>
            <person name="Liang C."/>
            <person name="Lipzen A."/>
            <person name="Lutzoni F."/>
            <person name="Magnuson J."/>
            <person name="Mondo S."/>
            <person name="Nolan M."/>
            <person name="Ohm R."/>
            <person name="Pangilinan J."/>
            <person name="Park H.-J."/>
            <person name="Ramirez L."/>
            <person name="Alfaro M."/>
            <person name="Sun H."/>
            <person name="Tritt A."/>
            <person name="Yoshinaga Y."/>
            <person name="Zwiers L.-H."/>
            <person name="Turgeon B."/>
            <person name="Goodwin S."/>
            <person name="Spatafora J."/>
            <person name="Crous P."/>
            <person name="Grigoriev I."/>
        </authorList>
    </citation>
    <scope>NUCLEOTIDE SEQUENCE</scope>
    <source>
        <strain evidence="2">CBS 122367</strain>
    </source>
</reference>
<evidence type="ECO:0000313" key="2">
    <source>
        <dbReference type="EMBL" id="KAF2677727.1"/>
    </source>
</evidence>
<gene>
    <name evidence="2" type="ORF">K458DRAFT_395648</name>
</gene>
<keyword evidence="1" id="KW-1133">Transmembrane helix</keyword>
<keyword evidence="1" id="KW-0812">Transmembrane</keyword>
<evidence type="ECO:0000313" key="3">
    <source>
        <dbReference type="Proteomes" id="UP000799291"/>
    </source>
</evidence>
<accession>A0A6G1IHL8</accession>
<organism evidence="2 3">
    <name type="scientific">Lentithecium fluviatile CBS 122367</name>
    <dbReference type="NCBI Taxonomy" id="1168545"/>
    <lineage>
        <taxon>Eukaryota</taxon>
        <taxon>Fungi</taxon>
        <taxon>Dikarya</taxon>
        <taxon>Ascomycota</taxon>
        <taxon>Pezizomycotina</taxon>
        <taxon>Dothideomycetes</taxon>
        <taxon>Pleosporomycetidae</taxon>
        <taxon>Pleosporales</taxon>
        <taxon>Massarineae</taxon>
        <taxon>Lentitheciaceae</taxon>
        <taxon>Lentithecium</taxon>
    </lineage>
</organism>
<dbReference type="Proteomes" id="UP000799291">
    <property type="component" value="Unassembled WGS sequence"/>
</dbReference>
<evidence type="ECO:0000256" key="1">
    <source>
        <dbReference type="SAM" id="Phobius"/>
    </source>
</evidence>
<dbReference type="AlphaFoldDB" id="A0A6G1IHL8"/>
<feature type="transmembrane region" description="Helical" evidence="1">
    <location>
        <begin position="210"/>
        <end position="228"/>
    </location>
</feature>
<keyword evidence="1" id="KW-0472">Membrane</keyword>
<proteinExistence type="predicted"/>
<name>A0A6G1IHL8_9PLEO</name>
<sequence>MPPSATPIEPLDTRLPMDTASARRHYAPFRSTLHTLKEQGVIVKHYEPCRRYYKDENIATNFRKTILVESEASTEGQYPRWIKNRRASRGMMSYPIIGGDGEAIAAFEAFEPEVLGAITSREWVTINHLRRPDYAKANTQAPTIIISTTDASHGCTAGTHLTTNTTPIDTDPTRIIAADRAVFDPLSTGSYNATSAPHSFNPKEPIPSRLSTSIVIQWIIIITQLLLVKVIRNFIVEYSEYMDVIRVITPPEEP</sequence>